<keyword evidence="6" id="KW-1185">Reference proteome</keyword>
<dbReference type="Pfam" id="PF00098">
    <property type="entry name" value="zf-CCHC"/>
    <property type="match status" value="1"/>
</dbReference>
<keyword evidence="2" id="KW-0175">Coiled coil</keyword>
<dbReference type="GO" id="GO:0003676">
    <property type="term" value="F:nucleic acid binding"/>
    <property type="evidence" value="ECO:0007669"/>
    <property type="project" value="InterPro"/>
</dbReference>
<dbReference type="Gene3D" id="4.10.60.10">
    <property type="entry name" value="Zinc finger, CCHC-type"/>
    <property type="match status" value="1"/>
</dbReference>
<dbReference type="GO" id="GO:0008270">
    <property type="term" value="F:zinc ion binding"/>
    <property type="evidence" value="ECO:0007669"/>
    <property type="project" value="UniProtKB-KW"/>
</dbReference>
<feature type="domain" description="CCHC-type" evidence="4">
    <location>
        <begin position="268"/>
        <end position="284"/>
    </location>
</feature>
<dbReference type="InterPro" id="IPR036875">
    <property type="entry name" value="Znf_CCHC_sf"/>
</dbReference>
<evidence type="ECO:0000313" key="6">
    <source>
        <dbReference type="Proteomes" id="UP001172457"/>
    </source>
</evidence>
<organism evidence="5 6">
    <name type="scientific">Centaurea solstitialis</name>
    <name type="common">yellow star-thistle</name>
    <dbReference type="NCBI Taxonomy" id="347529"/>
    <lineage>
        <taxon>Eukaryota</taxon>
        <taxon>Viridiplantae</taxon>
        <taxon>Streptophyta</taxon>
        <taxon>Embryophyta</taxon>
        <taxon>Tracheophyta</taxon>
        <taxon>Spermatophyta</taxon>
        <taxon>Magnoliopsida</taxon>
        <taxon>eudicotyledons</taxon>
        <taxon>Gunneridae</taxon>
        <taxon>Pentapetalae</taxon>
        <taxon>asterids</taxon>
        <taxon>campanulids</taxon>
        <taxon>Asterales</taxon>
        <taxon>Asteraceae</taxon>
        <taxon>Carduoideae</taxon>
        <taxon>Cardueae</taxon>
        <taxon>Centaureinae</taxon>
        <taxon>Centaurea</taxon>
    </lineage>
</organism>
<feature type="region of interest" description="Disordered" evidence="3">
    <location>
        <begin position="456"/>
        <end position="475"/>
    </location>
</feature>
<dbReference type="Pfam" id="PF14223">
    <property type="entry name" value="Retrotran_gag_2"/>
    <property type="match status" value="1"/>
</dbReference>
<keyword evidence="1" id="KW-0479">Metal-binding</keyword>
<dbReference type="AlphaFoldDB" id="A0AA38TCP3"/>
<dbReference type="InterPro" id="IPR001878">
    <property type="entry name" value="Znf_CCHC"/>
</dbReference>
<dbReference type="SMART" id="SM00343">
    <property type="entry name" value="ZnF_C2HC"/>
    <property type="match status" value="1"/>
</dbReference>
<evidence type="ECO:0000313" key="5">
    <source>
        <dbReference type="EMBL" id="KAJ9558523.1"/>
    </source>
</evidence>
<accession>A0AA38TCP3</accession>
<keyword evidence="1" id="KW-0863">Zinc-finger</keyword>
<feature type="region of interest" description="Disordered" evidence="3">
    <location>
        <begin position="545"/>
        <end position="614"/>
    </location>
</feature>
<evidence type="ECO:0000256" key="3">
    <source>
        <dbReference type="SAM" id="MobiDB-lite"/>
    </source>
</evidence>
<proteinExistence type="predicted"/>
<name>A0AA38TCP3_9ASTR</name>
<reference evidence="5" key="1">
    <citation type="submission" date="2023-03" db="EMBL/GenBank/DDBJ databases">
        <title>Chromosome-scale reference genome and RAD-based genetic map of yellow starthistle (Centaurea solstitialis) reveal putative structural variation and QTLs associated with invader traits.</title>
        <authorList>
            <person name="Reatini B."/>
            <person name="Cang F.A."/>
            <person name="Jiang Q."/>
            <person name="Mckibben M.T.W."/>
            <person name="Barker M.S."/>
            <person name="Rieseberg L.H."/>
            <person name="Dlugosch K.M."/>
        </authorList>
    </citation>
    <scope>NUCLEOTIDE SEQUENCE</scope>
    <source>
        <strain evidence="5">CAN-66</strain>
        <tissue evidence="5">Leaf</tissue>
    </source>
</reference>
<comment type="caution">
    <text evidence="5">The sequence shown here is derived from an EMBL/GenBank/DDBJ whole genome shotgun (WGS) entry which is preliminary data.</text>
</comment>
<gene>
    <name evidence="5" type="ORF">OSB04_013137</name>
</gene>
<sequence>MANTVTNINNLSLRSILEKDKLIGPNFLDWERNLMIALRHERKWYVLEEPLGEAPPANAPAAVRNAHKTHSDDLLDVACLMLATMGPDLQTGLINTNAYDMIRQLRDMFQTQARTERYGATKAFNECKMIRGTSVSDHVMKMKRHMDHLERLGHPVLLQLATDTILNSLSEDYKPFVINYNMNNVEKSIAELHSMLKTAELNMGAKNKTKDVLMVRDGGVKKKHGHGGTNKGKGPVQAIQSAPRVRENIKGKGKGKKVKPNKARTENRCFTCNEIGHWRQNCPKRHEADSARTEVVGASEDALRGSSGSPGTVNITTAVQTGRESTSLGLFSSTGAHEALGIVPSGPGLIDSSKVSKNAHATPRLLGLTDSGGIPKTTQVTPGLQGSTDSDDILKVVQSRIQSLEEANVARDLRVEALEKALAEIERKRREDLEASRKQQEDRDRELYEIKRKLKGKHVEEAPSTEAPIPRQSEDVLRLAPPTSGTLPHIPSYVTEAEHEYAIASYTTQNDRLSAQVQERDALVAARDQQIELLQRRIRELEAACRSQAQPSKRRHDDPDDSTPSPHEGEVQATKRLRIDFPPASGSGSSSAPATTTTPPSAPSESAAISYEDSDAETLDVKGWHYESIPLDEVIQFPHEKTTVDVDIVPPESAPTDPNELQIPEEARKILRSLAQSLRIYKKGDEIASSNDYNSFLSTVDFPTSDAPHTITTSAPDSPAPTVIQLNWNHSVIFRPFLEEFFSKIYQQEKLHVWSRKVYLGISHFKKLRRRTAYVHQRIGTGVPAGELQDWTFTKADLDRIHLEDLLALIKYLQGPILRPKYYPDGLEVLKRYVRHTITLARVTDYQLAIESHQPKVNLLSPNLQVPVIISYHLYLPSRVPEHGVVYLTRKKKERKFMRFSELAQFCDGTLLYVYNGLKSRLLTYQIPPTKHNDGKAKNLEAMRLIEEKLQERLMYRRVEAAMRMRARMIGDWEEFLQLSK</sequence>
<feature type="coiled-coil region" evidence="2">
    <location>
        <begin position="415"/>
        <end position="443"/>
    </location>
</feature>
<dbReference type="Proteomes" id="UP001172457">
    <property type="component" value="Chromosome 3"/>
</dbReference>
<dbReference type="EMBL" id="JARYMX010000003">
    <property type="protein sequence ID" value="KAJ9558523.1"/>
    <property type="molecule type" value="Genomic_DNA"/>
</dbReference>
<evidence type="ECO:0000256" key="2">
    <source>
        <dbReference type="SAM" id="Coils"/>
    </source>
</evidence>
<dbReference type="SUPFAM" id="SSF57756">
    <property type="entry name" value="Retrovirus zinc finger-like domains"/>
    <property type="match status" value="1"/>
</dbReference>
<keyword evidence="1" id="KW-0862">Zinc</keyword>
<evidence type="ECO:0000256" key="1">
    <source>
        <dbReference type="PROSITE-ProRule" id="PRU00047"/>
    </source>
</evidence>
<evidence type="ECO:0000259" key="4">
    <source>
        <dbReference type="PROSITE" id="PS50158"/>
    </source>
</evidence>
<dbReference type="PROSITE" id="PS50158">
    <property type="entry name" value="ZF_CCHC"/>
    <property type="match status" value="1"/>
</dbReference>
<feature type="compositionally biased region" description="Low complexity" evidence="3">
    <location>
        <begin position="582"/>
        <end position="608"/>
    </location>
</feature>
<protein>
    <recommendedName>
        <fullName evidence="4">CCHC-type domain-containing protein</fullName>
    </recommendedName>
</protein>